<keyword evidence="2" id="KW-0472">Membrane</keyword>
<dbReference type="EMBL" id="JAENJH010000002">
    <property type="protein sequence ID" value="MBK1784550.1"/>
    <property type="molecule type" value="Genomic_DNA"/>
</dbReference>
<feature type="transmembrane region" description="Helical" evidence="2">
    <location>
        <begin position="39"/>
        <end position="61"/>
    </location>
</feature>
<evidence type="ECO:0000256" key="1">
    <source>
        <dbReference type="SAM" id="MobiDB-lite"/>
    </source>
</evidence>
<organism evidence="3 4">
    <name type="scientific">Prauserella cavernicola</name>
    <dbReference type="NCBI Taxonomy" id="2800127"/>
    <lineage>
        <taxon>Bacteria</taxon>
        <taxon>Bacillati</taxon>
        <taxon>Actinomycetota</taxon>
        <taxon>Actinomycetes</taxon>
        <taxon>Pseudonocardiales</taxon>
        <taxon>Pseudonocardiaceae</taxon>
        <taxon>Prauserella</taxon>
    </lineage>
</organism>
<keyword evidence="2" id="KW-1133">Transmembrane helix</keyword>
<keyword evidence="4" id="KW-1185">Reference proteome</keyword>
<keyword evidence="2" id="KW-0812">Transmembrane</keyword>
<dbReference type="Proteomes" id="UP000635245">
    <property type="component" value="Unassembled WGS sequence"/>
</dbReference>
<proteinExistence type="predicted"/>
<gene>
    <name evidence="3" type="ORF">JHE00_09445</name>
</gene>
<sequence length="108" mass="11609">MSTRELDVHTGEPRTRTAVASEWVVWHFGELSGVIGPGVLAATVSGWFGLASGLVAAGWAVKETRFRREQQQIRDQRTLPAAEQDTEGETAEDAGTGREGQQDKGVSA</sequence>
<evidence type="ECO:0000313" key="3">
    <source>
        <dbReference type="EMBL" id="MBK1784550.1"/>
    </source>
</evidence>
<evidence type="ECO:0000256" key="2">
    <source>
        <dbReference type="SAM" id="Phobius"/>
    </source>
</evidence>
<feature type="region of interest" description="Disordered" evidence="1">
    <location>
        <begin position="69"/>
        <end position="108"/>
    </location>
</feature>
<evidence type="ECO:0000313" key="4">
    <source>
        <dbReference type="Proteomes" id="UP000635245"/>
    </source>
</evidence>
<protein>
    <submittedName>
        <fullName evidence="3">Uncharacterized protein</fullName>
    </submittedName>
</protein>
<reference evidence="3" key="1">
    <citation type="submission" date="2020-12" db="EMBL/GenBank/DDBJ databases">
        <title>Prauserella sp. ASG 168, a novel actinomycete isolated from cave rock.</title>
        <authorList>
            <person name="Suriyachadkun C."/>
        </authorList>
    </citation>
    <scope>NUCLEOTIDE SEQUENCE</scope>
    <source>
        <strain evidence="3">ASG 168</strain>
    </source>
</reference>
<name>A0A934QQ40_9PSEU</name>
<accession>A0A934QQ40</accession>
<dbReference type="AlphaFoldDB" id="A0A934QQ40"/>
<dbReference type="RefSeq" id="WP_200317042.1">
    <property type="nucleotide sequence ID" value="NZ_JAENJH010000002.1"/>
</dbReference>
<comment type="caution">
    <text evidence="3">The sequence shown here is derived from an EMBL/GenBank/DDBJ whole genome shotgun (WGS) entry which is preliminary data.</text>
</comment>